<comment type="caution">
    <text evidence="2">The sequence shown here is derived from an EMBL/GenBank/DDBJ whole genome shotgun (WGS) entry which is preliminary data.</text>
</comment>
<gene>
    <name evidence="2" type="ORF">H0B56_03195</name>
</gene>
<proteinExistence type="predicted"/>
<feature type="transmembrane region" description="Helical" evidence="1">
    <location>
        <begin position="111"/>
        <end position="131"/>
    </location>
</feature>
<dbReference type="EMBL" id="JACCKD010000001">
    <property type="protein sequence ID" value="MBA0124540.1"/>
    <property type="molecule type" value="Genomic_DNA"/>
</dbReference>
<organism evidence="2 3">
    <name type="scientific">Haloechinothrix aidingensis</name>
    <dbReference type="NCBI Taxonomy" id="2752311"/>
    <lineage>
        <taxon>Bacteria</taxon>
        <taxon>Bacillati</taxon>
        <taxon>Actinomycetota</taxon>
        <taxon>Actinomycetes</taxon>
        <taxon>Pseudonocardiales</taxon>
        <taxon>Pseudonocardiaceae</taxon>
        <taxon>Haloechinothrix</taxon>
    </lineage>
</organism>
<feature type="transmembrane region" description="Helical" evidence="1">
    <location>
        <begin position="56"/>
        <end position="73"/>
    </location>
</feature>
<sequence length="141" mass="14307">MTSVTHPARPATKHAGSRVLHTGSPGMLVGGLLLLVGSLLPWVSTPVGSLAGTVGPGLWTLCAGTLVIAGALLPYPRVALLHAVIPALVVATIVVWQIGRMIHISASTGSWGQVLPGIGLVMVAGGAVIALRTARRIHAAR</sequence>
<dbReference type="AlphaFoldDB" id="A0A838A4J4"/>
<accession>A0A838A4J4</accession>
<dbReference type="Proteomes" id="UP000582974">
    <property type="component" value="Unassembled WGS sequence"/>
</dbReference>
<name>A0A838A4J4_9PSEU</name>
<feature type="transmembrane region" description="Helical" evidence="1">
    <location>
        <begin position="80"/>
        <end position="99"/>
    </location>
</feature>
<evidence type="ECO:0000313" key="3">
    <source>
        <dbReference type="Proteomes" id="UP000582974"/>
    </source>
</evidence>
<keyword evidence="1" id="KW-0472">Membrane</keyword>
<feature type="transmembrane region" description="Helical" evidence="1">
    <location>
        <begin position="26"/>
        <end position="44"/>
    </location>
</feature>
<keyword evidence="1" id="KW-0812">Transmembrane</keyword>
<protein>
    <recommendedName>
        <fullName evidence="4">SPW repeat-containing protein</fullName>
    </recommendedName>
</protein>
<keyword evidence="3" id="KW-1185">Reference proteome</keyword>
<reference evidence="2 3" key="1">
    <citation type="submission" date="2020-07" db="EMBL/GenBank/DDBJ databases">
        <title>Genome of Haloechinothrix sp.</title>
        <authorList>
            <person name="Tang S.-K."/>
            <person name="Yang L."/>
            <person name="Zhu W.-Y."/>
        </authorList>
    </citation>
    <scope>NUCLEOTIDE SEQUENCE [LARGE SCALE GENOMIC DNA]</scope>
    <source>
        <strain evidence="2 3">YIM 98757</strain>
    </source>
</reference>
<keyword evidence="1" id="KW-1133">Transmembrane helix</keyword>
<evidence type="ECO:0008006" key="4">
    <source>
        <dbReference type="Google" id="ProtNLM"/>
    </source>
</evidence>
<dbReference type="RefSeq" id="WP_180891395.1">
    <property type="nucleotide sequence ID" value="NZ_JACCKD010000001.1"/>
</dbReference>
<evidence type="ECO:0000256" key="1">
    <source>
        <dbReference type="SAM" id="Phobius"/>
    </source>
</evidence>
<evidence type="ECO:0000313" key="2">
    <source>
        <dbReference type="EMBL" id="MBA0124540.1"/>
    </source>
</evidence>